<organism evidence="2 3">
    <name type="scientific">Prunus dulcis</name>
    <name type="common">Almond</name>
    <name type="synonym">Amygdalus dulcis</name>
    <dbReference type="NCBI Taxonomy" id="3755"/>
    <lineage>
        <taxon>Eukaryota</taxon>
        <taxon>Viridiplantae</taxon>
        <taxon>Streptophyta</taxon>
        <taxon>Embryophyta</taxon>
        <taxon>Tracheophyta</taxon>
        <taxon>Spermatophyta</taxon>
        <taxon>Magnoliopsida</taxon>
        <taxon>eudicotyledons</taxon>
        <taxon>Gunneridae</taxon>
        <taxon>Pentapetalae</taxon>
        <taxon>rosids</taxon>
        <taxon>fabids</taxon>
        <taxon>Rosales</taxon>
        <taxon>Rosaceae</taxon>
        <taxon>Amygdaloideae</taxon>
        <taxon>Amygdaleae</taxon>
        <taxon>Prunus</taxon>
    </lineage>
</organism>
<evidence type="ECO:0000256" key="1">
    <source>
        <dbReference type="SAM" id="MobiDB-lite"/>
    </source>
</evidence>
<evidence type="ECO:0000313" key="3">
    <source>
        <dbReference type="Proteomes" id="UP001054821"/>
    </source>
</evidence>
<name>A0AAD4VNX0_PRUDU</name>
<evidence type="ECO:0000313" key="2">
    <source>
        <dbReference type="EMBL" id="KAI5327769.1"/>
    </source>
</evidence>
<dbReference type="Proteomes" id="UP001054821">
    <property type="component" value="Chromosome 5"/>
</dbReference>
<dbReference type="AlphaFoldDB" id="A0AAD4VNX0"/>
<protein>
    <submittedName>
        <fullName evidence="2">Uncharacterized protein</fullName>
    </submittedName>
</protein>
<sequence>MTSRQTRLFIGFKPMGFQGIYAPIRMQESWQARVGSVMEVEDIEQAGFRGFFRIRVDLDETKLLPPGPFPYYSPMLNRPLRRVVSTLITRDIDGSEKEEIMENARPESRSGQIM</sequence>
<feature type="region of interest" description="Disordered" evidence="1">
    <location>
        <begin position="95"/>
        <end position="114"/>
    </location>
</feature>
<keyword evidence="3" id="KW-1185">Reference proteome</keyword>
<proteinExistence type="predicted"/>
<gene>
    <name evidence="2" type="ORF">L3X38_027165</name>
</gene>
<dbReference type="EMBL" id="JAJFAZ020000005">
    <property type="protein sequence ID" value="KAI5327769.1"/>
    <property type="molecule type" value="Genomic_DNA"/>
</dbReference>
<reference evidence="2 3" key="1">
    <citation type="journal article" date="2022" name="G3 (Bethesda)">
        <title>Whole-genome sequence and methylome profiling of the almond [Prunus dulcis (Mill.) D.A. Webb] cultivar 'Nonpareil'.</title>
        <authorList>
            <person name="D'Amico-Willman K.M."/>
            <person name="Ouma W.Z."/>
            <person name="Meulia T."/>
            <person name="Sideli G.M."/>
            <person name="Gradziel T.M."/>
            <person name="Fresnedo-Ramirez J."/>
        </authorList>
    </citation>
    <scope>NUCLEOTIDE SEQUENCE [LARGE SCALE GENOMIC DNA]</scope>
    <source>
        <strain evidence="2">Clone GOH B32 T37-40</strain>
    </source>
</reference>
<accession>A0AAD4VNX0</accession>
<comment type="caution">
    <text evidence="2">The sequence shown here is derived from an EMBL/GenBank/DDBJ whole genome shotgun (WGS) entry which is preliminary data.</text>
</comment>
<feature type="compositionally biased region" description="Basic and acidic residues" evidence="1">
    <location>
        <begin position="95"/>
        <end position="108"/>
    </location>
</feature>